<evidence type="ECO:0000313" key="7">
    <source>
        <dbReference type="Proteomes" id="UP001354971"/>
    </source>
</evidence>
<feature type="domain" description="ABC transporter" evidence="5">
    <location>
        <begin position="11"/>
        <end position="246"/>
    </location>
</feature>
<evidence type="ECO:0000259" key="5">
    <source>
        <dbReference type="PROSITE" id="PS50893"/>
    </source>
</evidence>
<evidence type="ECO:0000256" key="1">
    <source>
        <dbReference type="ARBA" id="ARBA00005417"/>
    </source>
</evidence>
<dbReference type="Gene3D" id="3.40.50.300">
    <property type="entry name" value="P-loop containing nucleotide triphosphate hydrolases"/>
    <property type="match status" value="1"/>
</dbReference>
<comment type="caution">
    <text evidence="6">The sequence shown here is derived from an EMBL/GenBank/DDBJ whole genome shotgun (WGS) entry which is preliminary data.</text>
</comment>
<keyword evidence="4 6" id="KW-0067">ATP-binding</keyword>
<dbReference type="PROSITE" id="PS00211">
    <property type="entry name" value="ABC_TRANSPORTER_1"/>
    <property type="match status" value="1"/>
</dbReference>
<dbReference type="Proteomes" id="UP001354971">
    <property type="component" value="Unassembled WGS sequence"/>
</dbReference>
<dbReference type="EMBL" id="JAZDRP010000010">
    <property type="protein sequence ID" value="MEE2527258.1"/>
    <property type="molecule type" value="Genomic_DNA"/>
</dbReference>
<dbReference type="PROSITE" id="PS50893">
    <property type="entry name" value="ABC_TRANSPORTER_2"/>
    <property type="match status" value="1"/>
</dbReference>
<evidence type="ECO:0000256" key="2">
    <source>
        <dbReference type="ARBA" id="ARBA00022448"/>
    </source>
</evidence>
<protein>
    <submittedName>
        <fullName evidence="6">ATP-binding cassette domain-containing protein</fullName>
    </submittedName>
</protein>
<comment type="similarity">
    <text evidence="1">Belongs to the ABC transporter superfamily.</text>
</comment>
<keyword evidence="3" id="KW-0547">Nucleotide-binding</keyword>
<dbReference type="SUPFAM" id="SSF52540">
    <property type="entry name" value="P-loop containing nucleoside triphosphate hydrolases"/>
    <property type="match status" value="1"/>
</dbReference>
<dbReference type="InterPro" id="IPR027417">
    <property type="entry name" value="P-loop_NTPase"/>
</dbReference>
<dbReference type="InterPro" id="IPR003593">
    <property type="entry name" value="AAA+_ATPase"/>
</dbReference>
<evidence type="ECO:0000256" key="3">
    <source>
        <dbReference type="ARBA" id="ARBA00022741"/>
    </source>
</evidence>
<dbReference type="Pfam" id="PF00005">
    <property type="entry name" value="ABC_tran"/>
    <property type="match status" value="1"/>
</dbReference>
<gene>
    <name evidence="6" type="ORF">V0U79_12900</name>
</gene>
<accession>A0ABU7LTM3</accession>
<sequence length="263" mass="28323">MSENAIGTDVLRLEGLTKRYPGGVIAADAVDLTVSAGELVAIVGESGSGKTTTLKAINRLIEPSAGTILFQGRDVLALESHALRREIGWVMQGDGLFPHLTAAQNIAVTPRLLKWDSARIAARVDELLELVRLDPEDFRDRYPHQMSGGQRQRIAIARALAVEPPLILLDEAFSALDPVTRAGLQDDFVALQHRLQFAAVMVTHDMAEALLLADRILVMKSGRVIQTGTPSDLVNRPADPYVTELLAAPAKQAKAVAALENSA</sequence>
<keyword evidence="2" id="KW-0813">Transport</keyword>
<reference evidence="6 7" key="1">
    <citation type="submission" date="2024-01" db="EMBL/GenBank/DDBJ databases">
        <title>Hyphobacterium bacterium isolated from marine sediment.</title>
        <authorList>
            <person name="Zhao S."/>
        </authorList>
    </citation>
    <scope>NUCLEOTIDE SEQUENCE [LARGE SCALE GENOMIC DNA]</scope>
    <source>
        <strain evidence="7">HN65</strain>
    </source>
</reference>
<organism evidence="6 7">
    <name type="scientific">Hyphobacterium lacteum</name>
    <dbReference type="NCBI Taxonomy" id="3116575"/>
    <lineage>
        <taxon>Bacteria</taxon>
        <taxon>Pseudomonadati</taxon>
        <taxon>Pseudomonadota</taxon>
        <taxon>Alphaproteobacteria</taxon>
        <taxon>Maricaulales</taxon>
        <taxon>Maricaulaceae</taxon>
        <taxon>Hyphobacterium</taxon>
    </lineage>
</organism>
<dbReference type="PANTHER" id="PTHR43117">
    <property type="entry name" value="OSMOPROTECTANT IMPORT ATP-BINDING PROTEIN OSMV"/>
    <property type="match status" value="1"/>
</dbReference>
<dbReference type="InterPro" id="IPR003439">
    <property type="entry name" value="ABC_transporter-like_ATP-bd"/>
</dbReference>
<dbReference type="InterPro" id="IPR017871">
    <property type="entry name" value="ABC_transporter-like_CS"/>
</dbReference>
<dbReference type="RefSeq" id="WP_330199920.1">
    <property type="nucleotide sequence ID" value="NZ_JAZDRP010000010.1"/>
</dbReference>
<evidence type="ECO:0000313" key="6">
    <source>
        <dbReference type="EMBL" id="MEE2527258.1"/>
    </source>
</evidence>
<keyword evidence="7" id="KW-1185">Reference proteome</keyword>
<evidence type="ECO:0000256" key="4">
    <source>
        <dbReference type="ARBA" id="ARBA00022840"/>
    </source>
</evidence>
<dbReference type="PANTHER" id="PTHR43117:SF4">
    <property type="entry name" value="OSMOPROTECTANT IMPORT ATP-BINDING PROTEIN OSMV"/>
    <property type="match status" value="1"/>
</dbReference>
<name>A0ABU7LTM3_9PROT</name>
<dbReference type="SMART" id="SM00382">
    <property type="entry name" value="AAA"/>
    <property type="match status" value="1"/>
</dbReference>
<dbReference type="GO" id="GO:0005524">
    <property type="term" value="F:ATP binding"/>
    <property type="evidence" value="ECO:0007669"/>
    <property type="project" value="UniProtKB-KW"/>
</dbReference>
<proteinExistence type="inferred from homology"/>